<evidence type="ECO:0000256" key="5">
    <source>
        <dbReference type="ARBA" id="ARBA00022490"/>
    </source>
</evidence>
<dbReference type="RefSeq" id="XP_006114372.2">
    <property type="nucleotide sequence ID" value="XM_006114310.3"/>
</dbReference>
<dbReference type="GO" id="GO:0000166">
    <property type="term" value="F:nucleotide binding"/>
    <property type="evidence" value="ECO:0007669"/>
    <property type="project" value="UniProtKB-KW"/>
</dbReference>
<dbReference type="KEGG" id="pss:102457414"/>
<evidence type="ECO:0000256" key="12">
    <source>
        <dbReference type="ARBA" id="ARBA00046090"/>
    </source>
</evidence>
<dbReference type="GeneTree" id="ENSGT00390000012959"/>
<reference evidence="14" key="3">
    <citation type="submission" date="2025-08" db="UniProtKB">
        <authorList>
            <consortium name="Ensembl"/>
        </authorList>
    </citation>
    <scope>IDENTIFICATION</scope>
</reference>
<dbReference type="GO" id="GO:0000287">
    <property type="term" value="F:magnesium ion binding"/>
    <property type="evidence" value="ECO:0007669"/>
    <property type="project" value="InterPro"/>
</dbReference>
<comment type="catalytic activity">
    <reaction evidence="1">
        <text>a ribonucleoside 5'-phosphate + H2O = a ribonucleoside + phosphate</text>
        <dbReference type="Rhea" id="RHEA:12484"/>
        <dbReference type="ChEBI" id="CHEBI:15377"/>
        <dbReference type="ChEBI" id="CHEBI:18254"/>
        <dbReference type="ChEBI" id="CHEBI:43474"/>
        <dbReference type="ChEBI" id="CHEBI:58043"/>
        <dbReference type="EC" id="3.1.3.5"/>
    </reaction>
</comment>
<keyword evidence="7" id="KW-0547">Nucleotide-binding</keyword>
<keyword evidence="5" id="KW-0963">Cytoplasm</keyword>
<comment type="similarity">
    <text evidence="3">Belongs to the pyrimidine 5'-nucleotidase family.</text>
</comment>
<dbReference type="EMBL" id="AGCU01027844">
    <property type="status" value="NOT_ANNOTATED_CDS"/>
    <property type="molecule type" value="Genomic_DNA"/>
</dbReference>
<evidence type="ECO:0000256" key="4">
    <source>
        <dbReference type="ARBA" id="ARBA00011245"/>
    </source>
</evidence>
<proteinExistence type="inferred from homology"/>
<comment type="catalytic activity">
    <reaction evidence="11">
        <text>CMP + H2O = cytidine + phosphate</text>
        <dbReference type="Rhea" id="RHEA:29367"/>
        <dbReference type="ChEBI" id="CHEBI:15377"/>
        <dbReference type="ChEBI" id="CHEBI:17562"/>
        <dbReference type="ChEBI" id="CHEBI:43474"/>
        <dbReference type="ChEBI" id="CHEBI:60377"/>
        <dbReference type="EC" id="3.1.3.91"/>
    </reaction>
</comment>
<sequence>MLRDGVDVFFDQLYQSNIPLFIFSAGVGDILEEVLRQAQVFHPNVTVVSNYMDFDDKGVLRQFKEPLIHTFNKNNTVLEGTEPFRQLSRRPNILLLGDSLGDLSMADGVADVENILTVGFLNDRVDERRGRYRDAYDIVLEKDETLDVVNGILCHVLREI</sequence>
<dbReference type="AlphaFoldDB" id="K7F470"/>
<dbReference type="GO" id="GO:0009117">
    <property type="term" value="P:nucleotide metabolic process"/>
    <property type="evidence" value="ECO:0007669"/>
    <property type="project" value="UniProtKB-KW"/>
</dbReference>
<keyword evidence="6" id="KW-0479">Metal-binding</keyword>
<reference evidence="15" key="2">
    <citation type="journal article" date="2013" name="Nat. Genet.">
        <title>The draft genomes of soft-shell turtle and green sea turtle yield insights into the development and evolution of the turtle-specific body plan.</title>
        <authorList>
            <person name="Wang Z."/>
            <person name="Pascual-Anaya J."/>
            <person name="Zadissa A."/>
            <person name="Li W."/>
            <person name="Niimura Y."/>
            <person name="Huang Z."/>
            <person name="Li C."/>
            <person name="White S."/>
            <person name="Xiong Z."/>
            <person name="Fang D."/>
            <person name="Wang B."/>
            <person name="Ming Y."/>
            <person name="Chen Y."/>
            <person name="Zheng Y."/>
            <person name="Kuraku S."/>
            <person name="Pignatelli M."/>
            <person name="Herrero J."/>
            <person name="Beal K."/>
            <person name="Nozawa M."/>
            <person name="Li Q."/>
            <person name="Wang J."/>
            <person name="Zhang H."/>
            <person name="Yu L."/>
            <person name="Shigenobu S."/>
            <person name="Wang J."/>
            <person name="Liu J."/>
            <person name="Flicek P."/>
            <person name="Searle S."/>
            <person name="Wang J."/>
            <person name="Kuratani S."/>
            <person name="Yin Y."/>
            <person name="Aken B."/>
            <person name="Zhang G."/>
            <person name="Irie N."/>
        </authorList>
    </citation>
    <scope>NUCLEOTIDE SEQUENCE [LARGE SCALE GENOMIC DNA]</scope>
    <source>
        <strain evidence="15">Daiwa-1</strain>
    </source>
</reference>
<dbReference type="Pfam" id="PF05822">
    <property type="entry name" value="UMPH-1"/>
    <property type="match status" value="1"/>
</dbReference>
<evidence type="ECO:0000256" key="2">
    <source>
        <dbReference type="ARBA" id="ARBA00004496"/>
    </source>
</evidence>
<keyword evidence="8" id="KW-0378">Hydrolase</keyword>
<evidence type="ECO:0000256" key="6">
    <source>
        <dbReference type="ARBA" id="ARBA00022723"/>
    </source>
</evidence>
<keyword evidence="10" id="KW-0546">Nucleotide metabolism</keyword>
<dbReference type="OMA" id="YWREMEV"/>
<comment type="subcellular location">
    <subcellularLocation>
        <location evidence="2">Cytoplasm</location>
    </subcellularLocation>
</comment>
<dbReference type="HOGENOM" id="CLU_048584_2_0_1"/>
<comment type="catalytic activity">
    <reaction evidence="13">
        <text>N(7)-methyl-GMP + H2O = N(7)-methylguanosine + phosphate</text>
        <dbReference type="Rhea" id="RHEA:37107"/>
        <dbReference type="ChEBI" id="CHEBI:15377"/>
        <dbReference type="ChEBI" id="CHEBI:20794"/>
        <dbReference type="ChEBI" id="CHEBI:43474"/>
        <dbReference type="ChEBI" id="CHEBI:58285"/>
        <dbReference type="EC" id="3.1.3.91"/>
    </reaction>
</comment>
<evidence type="ECO:0000313" key="14">
    <source>
        <dbReference type="Ensembl" id="ENSPSIP00000002830.1"/>
    </source>
</evidence>
<reference evidence="14" key="4">
    <citation type="submission" date="2025-09" db="UniProtKB">
        <authorList>
            <consortium name="Ensembl"/>
        </authorList>
    </citation>
    <scope>IDENTIFICATION</scope>
</reference>
<keyword evidence="15" id="KW-1185">Reference proteome</keyword>
<protein>
    <submittedName>
        <fullName evidence="14">7-methylguanosine phosphate-specific 5'-nucleotidase-like</fullName>
    </submittedName>
</protein>
<evidence type="ECO:0000256" key="13">
    <source>
        <dbReference type="ARBA" id="ARBA00048583"/>
    </source>
</evidence>
<dbReference type="InterPro" id="IPR036412">
    <property type="entry name" value="HAD-like_sf"/>
</dbReference>
<comment type="subunit">
    <text evidence="4">Monomer.</text>
</comment>
<comment type="function">
    <text evidence="12">Specifically hydrolyzes 7-methylguanosine monophosphate (m(7)GMP) to 7-methylguanosine and inorganic phosphate. The specific activity for m(7)GMP may protect cells against undesired salvage of m(7)GMP and its incorporation into nucleic acids. Also has weak activity for CMP. UMP and purine nucleotides are poor substrates.</text>
</comment>
<evidence type="ECO:0000256" key="10">
    <source>
        <dbReference type="ARBA" id="ARBA00023080"/>
    </source>
</evidence>
<dbReference type="SUPFAM" id="SSF56784">
    <property type="entry name" value="HAD-like"/>
    <property type="match status" value="1"/>
</dbReference>
<dbReference type="InterPro" id="IPR023214">
    <property type="entry name" value="HAD_sf"/>
</dbReference>
<evidence type="ECO:0000256" key="7">
    <source>
        <dbReference type="ARBA" id="ARBA00022741"/>
    </source>
</evidence>
<evidence type="ECO:0000256" key="11">
    <source>
        <dbReference type="ARBA" id="ARBA00036362"/>
    </source>
</evidence>
<dbReference type="GO" id="GO:0005737">
    <property type="term" value="C:cytoplasm"/>
    <property type="evidence" value="ECO:0007669"/>
    <property type="project" value="UniProtKB-SubCell"/>
</dbReference>
<evidence type="ECO:0000256" key="1">
    <source>
        <dbReference type="ARBA" id="ARBA00000815"/>
    </source>
</evidence>
<dbReference type="Gene3D" id="3.40.50.1000">
    <property type="entry name" value="HAD superfamily/HAD-like"/>
    <property type="match status" value="1"/>
</dbReference>
<dbReference type="FunFam" id="3.40.50.1000:FF:000032">
    <property type="entry name" value="Cytosolic 5-nucleotidase 3-like"/>
    <property type="match status" value="1"/>
</dbReference>
<dbReference type="STRING" id="13735.ENSPSIP00000002830"/>
<organism evidence="14 15">
    <name type="scientific">Pelodiscus sinensis</name>
    <name type="common">Chinese softshell turtle</name>
    <name type="synonym">Trionyx sinensis</name>
    <dbReference type="NCBI Taxonomy" id="13735"/>
    <lineage>
        <taxon>Eukaryota</taxon>
        <taxon>Metazoa</taxon>
        <taxon>Chordata</taxon>
        <taxon>Craniata</taxon>
        <taxon>Vertebrata</taxon>
        <taxon>Euteleostomi</taxon>
        <taxon>Archelosauria</taxon>
        <taxon>Testudinata</taxon>
        <taxon>Testudines</taxon>
        <taxon>Cryptodira</taxon>
        <taxon>Trionychia</taxon>
        <taxon>Trionychidae</taxon>
        <taxon>Pelodiscus</taxon>
    </lineage>
</organism>
<dbReference type="PANTHER" id="PTHR13045">
    <property type="entry name" value="5'-NUCLEOTIDASE"/>
    <property type="match status" value="1"/>
</dbReference>
<dbReference type="Proteomes" id="UP000007267">
    <property type="component" value="Unassembled WGS sequence"/>
</dbReference>
<dbReference type="eggNOG" id="KOG3128">
    <property type="taxonomic scope" value="Eukaryota"/>
</dbReference>
<name>K7F470_PELSI</name>
<dbReference type="Ensembl" id="ENSPSIT00000002841.1">
    <property type="protein sequence ID" value="ENSPSIP00000002830.1"/>
    <property type="gene ID" value="ENSPSIG00000002752.1"/>
</dbReference>
<dbReference type="InterPro" id="IPR006434">
    <property type="entry name" value="Pyrimidine_nucleotidase_eu"/>
</dbReference>
<evidence type="ECO:0000256" key="3">
    <source>
        <dbReference type="ARBA" id="ARBA00008389"/>
    </source>
</evidence>
<evidence type="ECO:0000256" key="9">
    <source>
        <dbReference type="ARBA" id="ARBA00022842"/>
    </source>
</evidence>
<keyword evidence="9" id="KW-0460">Magnesium</keyword>
<dbReference type="GO" id="GO:0008253">
    <property type="term" value="F:5'-nucleotidase activity"/>
    <property type="evidence" value="ECO:0007669"/>
    <property type="project" value="UniProtKB-EC"/>
</dbReference>
<evidence type="ECO:0000313" key="15">
    <source>
        <dbReference type="Proteomes" id="UP000007267"/>
    </source>
</evidence>
<accession>K7F470</accession>
<dbReference type="OrthoDB" id="10014216at2759"/>
<reference evidence="15" key="1">
    <citation type="submission" date="2011-10" db="EMBL/GenBank/DDBJ databases">
        <authorList>
            <consortium name="Soft-shell Turtle Genome Consortium"/>
        </authorList>
    </citation>
    <scope>NUCLEOTIDE SEQUENCE [LARGE SCALE GENOMIC DNA]</scope>
    <source>
        <strain evidence="15">Daiwa-1</strain>
    </source>
</reference>
<dbReference type="PANTHER" id="PTHR13045:SF15">
    <property type="entry name" value="7-METHYLGUANOSINE PHOSPHATE-SPECIFIC 5'-NUCLEOTIDASE"/>
    <property type="match status" value="1"/>
</dbReference>
<evidence type="ECO:0000256" key="8">
    <source>
        <dbReference type="ARBA" id="ARBA00022801"/>
    </source>
</evidence>